<accession>A0A081BVT1</accession>
<dbReference type="EMBL" id="DF820464">
    <property type="protein sequence ID" value="GAK56436.1"/>
    <property type="molecule type" value="Genomic_DNA"/>
</dbReference>
<dbReference type="InterPro" id="IPR021799">
    <property type="entry name" value="PIN-like_prokaryotic"/>
</dbReference>
<evidence type="ECO:0000313" key="1">
    <source>
        <dbReference type="EMBL" id="GAK56436.1"/>
    </source>
</evidence>
<dbReference type="Proteomes" id="UP000030661">
    <property type="component" value="Unassembled WGS sequence"/>
</dbReference>
<dbReference type="AlphaFoldDB" id="A0A081BVT1"/>
<keyword evidence="2" id="KW-1185">Reference proteome</keyword>
<name>A0A081BVT1_VECG1</name>
<evidence type="ECO:0008006" key="3">
    <source>
        <dbReference type="Google" id="ProtNLM"/>
    </source>
</evidence>
<gene>
    <name evidence="1" type="ORF">U27_03398</name>
</gene>
<protein>
    <recommendedName>
        <fullName evidence="3">DUF3368 domain-containing protein</fullName>
    </recommendedName>
</protein>
<reference evidence="1" key="1">
    <citation type="journal article" date="2015" name="PeerJ">
        <title>First genomic representation of candidate bacterial phylum KSB3 points to enhanced environmental sensing as a trigger of wastewater bulking.</title>
        <authorList>
            <person name="Sekiguchi Y."/>
            <person name="Ohashi A."/>
            <person name="Parks D.H."/>
            <person name="Yamauchi T."/>
            <person name="Tyson G.W."/>
            <person name="Hugenholtz P."/>
        </authorList>
    </citation>
    <scope>NUCLEOTIDE SEQUENCE [LARGE SCALE GENOMIC DNA]</scope>
</reference>
<proteinExistence type="predicted"/>
<evidence type="ECO:0000313" key="2">
    <source>
        <dbReference type="Proteomes" id="UP000030661"/>
    </source>
</evidence>
<organism evidence="1">
    <name type="scientific">Vecturithrix granuli</name>
    <dbReference type="NCBI Taxonomy" id="1499967"/>
    <lineage>
        <taxon>Bacteria</taxon>
        <taxon>Candidatus Moduliflexota</taxon>
        <taxon>Candidatus Vecturitrichia</taxon>
        <taxon>Candidatus Vecturitrichales</taxon>
        <taxon>Candidatus Vecturitrichaceae</taxon>
        <taxon>Candidatus Vecturithrix</taxon>
    </lineage>
</organism>
<dbReference type="Pfam" id="PF11848">
    <property type="entry name" value="DUF3368"/>
    <property type="match status" value="1"/>
</dbReference>
<dbReference type="HOGENOM" id="CLU_3022690_0_0_0"/>
<sequence length="55" mass="6262">MGLRPIGILGILLRAKREGKIASLSREMLRLRHEAGFFIAESLFQRLRREAGETP</sequence>
<dbReference type="STRING" id="1499967.U27_03398"/>